<organism evidence="2 3">
    <name type="scientific">Natronoarchaeum mannanilyticum</name>
    <dbReference type="NCBI Taxonomy" id="926360"/>
    <lineage>
        <taxon>Archaea</taxon>
        <taxon>Methanobacteriati</taxon>
        <taxon>Methanobacteriota</taxon>
        <taxon>Stenosarchaea group</taxon>
        <taxon>Halobacteria</taxon>
        <taxon>Halobacteriales</taxon>
        <taxon>Natronoarchaeaceae</taxon>
    </lineage>
</organism>
<gene>
    <name evidence="2" type="ORF">GCM10009020_32260</name>
</gene>
<evidence type="ECO:0000256" key="1">
    <source>
        <dbReference type="SAM" id="MobiDB-lite"/>
    </source>
</evidence>
<evidence type="ECO:0000313" key="3">
    <source>
        <dbReference type="Proteomes" id="UP001500420"/>
    </source>
</evidence>
<sequence length="80" mass="8720">MIPALASRKRRLRPLSERNTKAYDGSGGEQSQMPLLDHVRSLLDGSGETVYECRVCGTNTPADAERCTECGSSEITAFDI</sequence>
<comment type="caution">
    <text evidence="2">The sequence shown here is derived from an EMBL/GenBank/DDBJ whole genome shotgun (WGS) entry which is preliminary data.</text>
</comment>
<evidence type="ECO:0000313" key="2">
    <source>
        <dbReference type="EMBL" id="GAA0680867.1"/>
    </source>
</evidence>
<dbReference type="AlphaFoldDB" id="A0AAV3TE47"/>
<protein>
    <recommendedName>
        <fullName evidence="4">Small CPxCG-related zinc finger protein</fullName>
    </recommendedName>
</protein>
<accession>A0AAV3TE47</accession>
<keyword evidence="3" id="KW-1185">Reference proteome</keyword>
<reference evidence="2 3" key="1">
    <citation type="journal article" date="2019" name="Int. J. Syst. Evol. Microbiol.">
        <title>The Global Catalogue of Microorganisms (GCM) 10K type strain sequencing project: providing services to taxonomists for standard genome sequencing and annotation.</title>
        <authorList>
            <consortium name="The Broad Institute Genomics Platform"/>
            <consortium name="The Broad Institute Genome Sequencing Center for Infectious Disease"/>
            <person name="Wu L."/>
            <person name="Ma J."/>
        </authorList>
    </citation>
    <scope>NUCLEOTIDE SEQUENCE [LARGE SCALE GENOMIC DNA]</scope>
    <source>
        <strain evidence="2 3">JCM 16328</strain>
    </source>
</reference>
<dbReference type="Proteomes" id="UP001500420">
    <property type="component" value="Unassembled WGS sequence"/>
</dbReference>
<feature type="region of interest" description="Disordered" evidence="1">
    <location>
        <begin position="1"/>
        <end position="33"/>
    </location>
</feature>
<name>A0AAV3TE47_9EURY</name>
<dbReference type="EMBL" id="BAAADV010000007">
    <property type="protein sequence ID" value="GAA0680867.1"/>
    <property type="molecule type" value="Genomic_DNA"/>
</dbReference>
<evidence type="ECO:0008006" key="4">
    <source>
        <dbReference type="Google" id="ProtNLM"/>
    </source>
</evidence>
<proteinExistence type="predicted"/>